<evidence type="ECO:0000256" key="1">
    <source>
        <dbReference type="ARBA" id="ARBA00022679"/>
    </source>
</evidence>
<dbReference type="PANTHER" id="PTHR32385">
    <property type="entry name" value="MANNOSYL PHOSPHORYLINOSITOL CERAMIDE SYNTHASE"/>
    <property type="match status" value="1"/>
</dbReference>
<gene>
    <name evidence="3" type="ORF">phytr_4660</name>
</gene>
<evidence type="ECO:0000313" key="4">
    <source>
        <dbReference type="Proteomes" id="UP000241762"/>
    </source>
</evidence>
<evidence type="ECO:0000313" key="3">
    <source>
        <dbReference type="EMBL" id="AVP87415.1"/>
    </source>
</evidence>
<dbReference type="Pfam" id="PF04488">
    <property type="entry name" value="Gly_transf_sug"/>
    <property type="match status" value="1"/>
</dbReference>
<evidence type="ECO:0000256" key="2">
    <source>
        <dbReference type="SAM" id="SignalP"/>
    </source>
</evidence>
<dbReference type="OrthoDB" id="277808at2"/>
<name>A0A2P1P843_9RICK</name>
<dbReference type="EMBL" id="CP027845">
    <property type="protein sequence ID" value="AVP87415.1"/>
    <property type="molecule type" value="Genomic_DNA"/>
</dbReference>
<dbReference type="GO" id="GO:0051999">
    <property type="term" value="P:mannosyl-inositol phosphorylceramide biosynthetic process"/>
    <property type="evidence" value="ECO:0007669"/>
    <property type="project" value="TreeGrafter"/>
</dbReference>
<accession>A0A2P1P843</accession>
<dbReference type="PANTHER" id="PTHR32385:SF15">
    <property type="entry name" value="INOSITOL PHOSPHOCERAMIDE MANNOSYLTRANSFERASE 1"/>
    <property type="match status" value="1"/>
</dbReference>
<dbReference type="GO" id="GO:0000030">
    <property type="term" value="F:mannosyltransferase activity"/>
    <property type="evidence" value="ECO:0007669"/>
    <property type="project" value="TreeGrafter"/>
</dbReference>
<dbReference type="AlphaFoldDB" id="A0A2P1P843"/>
<keyword evidence="4" id="KW-1185">Reference proteome</keyword>
<dbReference type="GO" id="GO:0016020">
    <property type="term" value="C:membrane"/>
    <property type="evidence" value="ECO:0007669"/>
    <property type="project" value="GOC"/>
</dbReference>
<dbReference type="KEGG" id="ptc:phytr_4660"/>
<sequence length="573" mass="67350">MFYLIFLFSVLSNISLAEPYNNILDVDFFKAITDNDKVATKYLQKNLPDYNLMKSIYETKKPSKMLYSEKPLIPKVMHQIWFGGDIPALYLHYLNECKILHPNWEFKIWNVKDINDLKLEYQGLYDNARSYAGRADIARYEILYRFGGVYRDMDVKCYKPIDDLNHKYDFFVPIEFPTVDWQMVFNNGIIGSKPGHPILKTTLDLIRTEFDKHWKDFDSGDEPIGKLSIMISKSSMLPLKDAFVTHVTLEDKAIAFPPTYFWSLARMKYHTFWSGLKYMIWKDSQDLPSAFHELKPETLMHHNLLKEEILSSTFEYGNGMYDPQVKRFIQNLKGFDAVKFRSFKQLYDDHKPSKIGCNQKGRMPYSVHFVVFDKEELKILEKNLINWKLQNADFEFYIWDKDKIASEFKDLSVSVPNNLQENFRFYLGLRILEKFAGAYADYKAIPHAPIFELNNKHTFYVGLMPFTSKDSKIRFSQKLIGISPNHPILIETLKQIDPKNLSTLEKINEILVDKTYEKAYLYDAVNSRNITLPAVYFEPFAKLENESFSNKLSRFVFRTTKAFSKLTDFVVIE</sequence>
<feature type="chain" id="PRO_5015172769" evidence="2">
    <location>
        <begin position="18"/>
        <end position="573"/>
    </location>
</feature>
<keyword evidence="1" id="KW-0808">Transferase</keyword>
<protein>
    <submittedName>
        <fullName evidence="3">Uncharacterized protein</fullName>
    </submittedName>
</protein>
<organism evidence="3 4">
    <name type="scientific">Candidatus Phycorickettsia trachydisci</name>
    <dbReference type="NCBI Taxonomy" id="2115978"/>
    <lineage>
        <taxon>Bacteria</taxon>
        <taxon>Pseudomonadati</taxon>
        <taxon>Pseudomonadota</taxon>
        <taxon>Alphaproteobacteria</taxon>
        <taxon>Rickettsiales</taxon>
        <taxon>Rickettsiaceae</taxon>
        <taxon>Candidatus Phycorickettsia</taxon>
    </lineage>
</organism>
<dbReference type="RefSeq" id="WP_106874279.1">
    <property type="nucleotide sequence ID" value="NZ_CP027845.1"/>
</dbReference>
<feature type="signal peptide" evidence="2">
    <location>
        <begin position="1"/>
        <end position="17"/>
    </location>
</feature>
<dbReference type="SUPFAM" id="SSF53448">
    <property type="entry name" value="Nucleotide-diphospho-sugar transferases"/>
    <property type="match status" value="1"/>
</dbReference>
<dbReference type="InterPro" id="IPR051706">
    <property type="entry name" value="Glycosyltransferase_domain"/>
</dbReference>
<dbReference type="InterPro" id="IPR007577">
    <property type="entry name" value="GlycoTrfase_DXD_sugar-bd_CS"/>
</dbReference>
<dbReference type="InterPro" id="IPR029044">
    <property type="entry name" value="Nucleotide-diphossugar_trans"/>
</dbReference>
<proteinExistence type="predicted"/>
<reference evidence="3 4" key="1">
    <citation type="submission" date="2018-03" db="EMBL/GenBank/DDBJ databases">
        <title>A gene transfer event suggests a long-term partnership between eustigmatophyte algae and a novel lineage of endosymbiotic bacteria.</title>
        <authorList>
            <person name="Yurchenko T."/>
            <person name="Sevcikova T."/>
            <person name="Pribyl P."/>
            <person name="El Karkouri K."/>
            <person name="Klimes V."/>
            <person name="Amaral R."/>
            <person name="Zbrankova V."/>
            <person name="Kim E."/>
            <person name="Raoult D."/>
            <person name="Santos L.M.A."/>
            <person name="Elias M."/>
        </authorList>
    </citation>
    <scope>NUCLEOTIDE SEQUENCE [LARGE SCALE GENOMIC DNA]</scope>
    <source>
        <strain evidence="3">CCALA 838</strain>
    </source>
</reference>
<dbReference type="Gene3D" id="3.90.550.20">
    <property type="match status" value="2"/>
</dbReference>
<dbReference type="Proteomes" id="UP000241762">
    <property type="component" value="Chromosome"/>
</dbReference>
<keyword evidence="2" id="KW-0732">Signal</keyword>